<dbReference type="Proteomes" id="UP000196531">
    <property type="component" value="Unassembled WGS sequence"/>
</dbReference>
<accession>A0A1Y5F7A2</accession>
<name>A0A1Y5F7A2_9BACT</name>
<gene>
    <name evidence="1" type="ORF">A9Q84_10575</name>
</gene>
<reference evidence="2" key="1">
    <citation type="journal article" date="2017" name="Proc. Natl. Acad. Sci. U.S.A.">
        <title>Simulation of Deepwater Horizon oil plume reveals substrate specialization within a complex community of hydrocarbon-degraders.</title>
        <authorList>
            <person name="Hu P."/>
            <person name="Dubinsky E.A."/>
            <person name="Probst A.J."/>
            <person name="Wang J."/>
            <person name="Sieber C.M.K."/>
            <person name="Tom L.M."/>
            <person name="Gardinali P."/>
            <person name="Banfield J.F."/>
            <person name="Atlas R.M."/>
            <person name="Andersen G.L."/>
        </authorList>
    </citation>
    <scope>NUCLEOTIDE SEQUENCE [LARGE SCALE GENOMIC DNA]</scope>
</reference>
<proteinExistence type="predicted"/>
<evidence type="ECO:0000313" key="1">
    <source>
        <dbReference type="EMBL" id="OUR96777.1"/>
    </source>
</evidence>
<protein>
    <submittedName>
        <fullName evidence="1">Uncharacterized protein</fullName>
    </submittedName>
</protein>
<dbReference type="EMBL" id="MAAO01000006">
    <property type="protein sequence ID" value="OUR96777.1"/>
    <property type="molecule type" value="Genomic_DNA"/>
</dbReference>
<comment type="caution">
    <text evidence="1">The sequence shown here is derived from an EMBL/GenBank/DDBJ whole genome shotgun (WGS) entry which is preliminary data.</text>
</comment>
<dbReference type="AlphaFoldDB" id="A0A1Y5F7A2"/>
<evidence type="ECO:0000313" key="2">
    <source>
        <dbReference type="Proteomes" id="UP000196531"/>
    </source>
</evidence>
<sequence length="112" mass="13286">MKKKIDRAITRKLDKKFDEKFWNKFDDKFSHESEVEKNQFNWQSYLRPVMMASVLVLLTFNLYSRFGAESSGQVQLLTEQDVELMIESTLEIDEIVNSVSLEFDDEFYALND</sequence>
<organism evidence="1 2">
    <name type="scientific">Halobacteriovorax marinus</name>
    <dbReference type="NCBI Taxonomy" id="97084"/>
    <lineage>
        <taxon>Bacteria</taxon>
        <taxon>Pseudomonadati</taxon>
        <taxon>Bdellovibrionota</taxon>
        <taxon>Bacteriovoracia</taxon>
        <taxon>Bacteriovoracales</taxon>
        <taxon>Halobacteriovoraceae</taxon>
        <taxon>Halobacteriovorax</taxon>
    </lineage>
</organism>